<evidence type="ECO:0000259" key="4">
    <source>
        <dbReference type="Pfam" id="PF22958"/>
    </source>
</evidence>
<dbReference type="Proteomes" id="UP001151760">
    <property type="component" value="Unassembled WGS sequence"/>
</dbReference>
<dbReference type="InterPro" id="IPR039795">
    <property type="entry name" value="LTN1/Rkr1"/>
</dbReference>
<keyword evidence="6" id="KW-1185">Reference proteome</keyword>
<sequence>MNNGINVSQANGRTGLEAGLIVTSRNSGNGVKNTASSGSEHGFVSHGFDLNSGRSNKKRLFSSSRRSRSSLPPVAEEFPWDHPDPNYKLTEMQVKEHLQWIHVQSMGEDIKDPKEEDTLSSLYYVVPSLQTNMETMSIILGQVESIKKISENVAWLSGVSKGHGEWQFNQMLFKDLIDGDGICGLRKCHMIFVARTFKSFSKDEVCMYLGENLKLTPQSMSEKAVALDELQEMHQQVISSSLLALATLLDILTSDKHGSENLSSEPKHALKAKTTAISHAEKLLSAHKCFVDFLKSNSSAIRSAAYTLVRSCVENISHAFDEANIKIVAPAILGAFQEKDPTCHSSMWEAVLLFSKRFPESWKSLNVHKIILNRFWSFLRNGCFGSQQVSYPALVLFLDCVPPKAITIEKFFLEFFQNLWAGKVHSQSSNADQLAFFQSYRECFLWALQNAQRYGETQSEAVKLLIFPFSLCDEAKTWFNELKEESITSWEQMRRAFIRRFFPPLLFNHLLLEIRNFFQHDSYSPQSLHNPNDSEKSLTELNNDLKNDLKDFKRYIRSMRTVHDKLFTRDDGKTTGVLPQSKTDFEKSITKFLDGQRVTNMFFKNNVNDMILKMKQNENNFQTKIKNMERKIDEWEKSQNISSEQTERTDPPPPQAHTEHVNVVFTGSGKSTDSSKIQTLPPIIVEDKPIKTSKKGYHVVKINEYPFHVVLLPFLEHWYWFIIIFEWAGNLVAPELVLDHHLLDRIEVNL</sequence>
<dbReference type="SUPFAM" id="SSF48371">
    <property type="entry name" value="ARM repeat"/>
    <property type="match status" value="1"/>
</dbReference>
<evidence type="ECO:0000259" key="3">
    <source>
        <dbReference type="Pfam" id="PF03732"/>
    </source>
</evidence>
<keyword evidence="1" id="KW-0479">Metal-binding</keyword>
<feature type="compositionally biased region" description="Basic residues" evidence="2">
    <location>
        <begin position="55"/>
        <end position="68"/>
    </location>
</feature>
<dbReference type="Pfam" id="PF22958">
    <property type="entry name" value="Ltn1_1st"/>
    <property type="match status" value="1"/>
</dbReference>
<organism evidence="5 6">
    <name type="scientific">Tanacetum coccineum</name>
    <dbReference type="NCBI Taxonomy" id="301880"/>
    <lineage>
        <taxon>Eukaryota</taxon>
        <taxon>Viridiplantae</taxon>
        <taxon>Streptophyta</taxon>
        <taxon>Embryophyta</taxon>
        <taxon>Tracheophyta</taxon>
        <taxon>Spermatophyta</taxon>
        <taxon>Magnoliopsida</taxon>
        <taxon>eudicotyledons</taxon>
        <taxon>Gunneridae</taxon>
        <taxon>Pentapetalae</taxon>
        <taxon>asterids</taxon>
        <taxon>campanulids</taxon>
        <taxon>Asterales</taxon>
        <taxon>Asteraceae</taxon>
        <taxon>Asteroideae</taxon>
        <taxon>Anthemideae</taxon>
        <taxon>Anthemidinae</taxon>
        <taxon>Tanacetum</taxon>
    </lineage>
</organism>
<name>A0ABQ5IRD7_9ASTR</name>
<gene>
    <name evidence="5" type="ORF">Tco_1112643</name>
</gene>
<dbReference type="PANTHER" id="PTHR12389">
    <property type="entry name" value="ZINC FINGER PROTEIN 294"/>
    <property type="match status" value="1"/>
</dbReference>
<feature type="domain" description="E3 ubiquitin-protein ligase listerin N-terminal" evidence="4">
    <location>
        <begin position="197"/>
        <end position="399"/>
    </location>
</feature>
<evidence type="ECO:0000313" key="6">
    <source>
        <dbReference type="Proteomes" id="UP001151760"/>
    </source>
</evidence>
<comment type="similarity">
    <text evidence="1">Belongs to the LTN1 family.</text>
</comment>
<evidence type="ECO:0000313" key="5">
    <source>
        <dbReference type="EMBL" id="GJU02305.1"/>
    </source>
</evidence>
<comment type="pathway">
    <text evidence="1">Protein modification; protein ubiquitination.</text>
</comment>
<dbReference type="EMBL" id="BQNB010021047">
    <property type="protein sequence ID" value="GJU02305.1"/>
    <property type="molecule type" value="Genomic_DNA"/>
</dbReference>
<dbReference type="PANTHER" id="PTHR12389:SF0">
    <property type="entry name" value="E3 UBIQUITIN-PROTEIN LIGASE LISTERIN"/>
    <property type="match status" value="1"/>
</dbReference>
<keyword evidence="1" id="KW-0863">Zinc-finger</keyword>
<reference evidence="5" key="1">
    <citation type="journal article" date="2022" name="Int. J. Mol. Sci.">
        <title>Draft Genome of Tanacetum Coccineum: Genomic Comparison of Closely Related Tanacetum-Family Plants.</title>
        <authorList>
            <person name="Yamashiro T."/>
            <person name="Shiraishi A."/>
            <person name="Nakayama K."/>
            <person name="Satake H."/>
        </authorList>
    </citation>
    <scope>NUCLEOTIDE SEQUENCE</scope>
</reference>
<comment type="function">
    <text evidence="1">E3 ubiquitin-protein ligase. Component of the ribosome quality control complex (RQC), a ribosome-associated complex that mediates ubiquitination and extraction of incompletely synthesized nascent chains for proteasomal degradation.</text>
</comment>
<comment type="catalytic activity">
    <reaction evidence="1">
        <text>S-ubiquitinyl-[E2 ubiquitin-conjugating enzyme]-L-cysteine + [acceptor protein]-L-lysine = [E2 ubiquitin-conjugating enzyme]-L-cysteine + N(6)-ubiquitinyl-[acceptor protein]-L-lysine.</text>
        <dbReference type="EC" id="2.3.2.27"/>
    </reaction>
</comment>
<accession>A0ABQ5IRD7</accession>
<keyword evidence="1" id="KW-0808">Transferase</keyword>
<protein>
    <recommendedName>
        <fullName evidence="1">E3 ubiquitin-protein ligase listerin</fullName>
        <ecNumber evidence="1">2.3.2.27</ecNumber>
    </recommendedName>
    <alternativeName>
        <fullName evidence="1">RING-type E3 ubiquitin transferase listerin</fullName>
    </alternativeName>
</protein>
<reference evidence="5" key="2">
    <citation type="submission" date="2022-01" db="EMBL/GenBank/DDBJ databases">
        <authorList>
            <person name="Yamashiro T."/>
            <person name="Shiraishi A."/>
            <person name="Satake H."/>
            <person name="Nakayama K."/>
        </authorList>
    </citation>
    <scope>NUCLEOTIDE SEQUENCE</scope>
</reference>
<evidence type="ECO:0000256" key="2">
    <source>
        <dbReference type="SAM" id="MobiDB-lite"/>
    </source>
</evidence>
<dbReference type="InterPro" id="IPR016024">
    <property type="entry name" value="ARM-type_fold"/>
</dbReference>
<keyword evidence="1" id="KW-0862">Zinc</keyword>
<evidence type="ECO:0000256" key="1">
    <source>
        <dbReference type="RuleBase" id="RU367090"/>
    </source>
</evidence>
<feature type="region of interest" description="Disordered" evidence="2">
    <location>
        <begin position="24"/>
        <end position="78"/>
    </location>
</feature>
<comment type="caution">
    <text evidence="5">The sequence shown here is derived from an EMBL/GenBank/DDBJ whole genome shotgun (WGS) entry which is preliminary data.</text>
</comment>
<proteinExistence type="inferred from homology"/>
<comment type="subunit">
    <text evidence="1">Component of the ribosome quality control complex (RQC).</text>
</comment>
<dbReference type="InterPro" id="IPR054476">
    <property type="entry name" value="Ltn1_N"/>
</dbReference>
<feature type="region of interest" description="Disordered" evidence="2">
    <location>
        <begin position="636"/>
        <end position="658"/>
    </location>
</feature>
<keyword evidence="1" id="KW-0833">Ubl conjugation pathway</keyword>
<feature type="compositionally biased region" description="Polar residues" evidence="2">
    <location>
        <begin position="24"/>
        <end position="39"/>
    </location>
</feature>
<dbReference type="Pfam" id="PF03732">
    <property type="entry name" value="Retrotrans_gag"/>
    <property type="match status" value="1"/>
</dbReference>
<dbReference type="InterPro" id="IPR005162">
    <property type="entry name" value="Retrotrans_gag_dom"/>
</dbReference>
<feature type="domain" description="Retrotransposon gag" evidence="3">
    <location>
        <begin position="466"/>
        <end position="519"/>
    </location>
</feature>
<dbReference type="EC" id="2.3.2.27" evidence="1"/>